<evidence type="ECO:0000256" key="1">
    <source>
        <dbReference type="ARBA" id="ARBA00010617"/>
    </source>
</evidence>
<dbReference type="GO" id="GO:0004497">
    <property type="term" value="F:monooxygenase activity"/>
    <property type="evidence" value="ECO:0007669"/>
    <property type="project" value="InterPro"/>
</dbReference>
<dbReference type="Proteomes" id="UP000002219">
    <property type="component" value="Chromosome 1"/>
</dbReference>
<dbReference type="eggNOG" id="COG2124">
    <property type="taxonomic scope" value="Bacteria"/>
</dbReference>
<dbReference type="PANTHER" id="PTHR46696">
    <property type="entry name" value="P450, PUTATIVE (EUROFUNG)-RELATED"/>
    <property type="match status" value="1"/>
</dbReference>
<dbReference type="PANTHER" id="PTHR46696:SF1">
    <property type="entry name" value="CYTOCHROME P450 YJIB-RELATED"/>
    <property type="match status" value="1"/>
</dbReference>
<dbReference type="PRINTS" id="PR00359">
    <property type="entry name" value="BP450"/>
</dbReference>
<reference evidence="3 4" key="1">
    <citation type="journal article" date="2010" name="Stand. Genomic Sci.">
        <title>Complete genome sequence of Nocardiopsis dassonvillei type strain (IMRU 509).</title>
        <authorList>
            <person name="Sun H."/>
            <person name="Lapidus A."/>
            <person name="Nolan M."/>
            <person name="Lucas S."/>
            <person name="Del Rio T.G."/>
            <person name="Tice H."/>
            <person name="Cheng J.F."/>
            <person name="Tapia R."/>
            <person name="Han C."/>
            <person name="Goodwin L."/>
            <person name="Pitluck S."/>
            <person name="Pagani I."/>
            <person name="Ivanova N."/>
            <person name="Mavromatis K."/>
            <person name="Mikhailova N."/>
            <person name="Pati A."/>
            <person name="Chen A."/>
            <person name="Palaniappan K."/>
            <person name="Land M."/>
            <person name="Hauser L."/>
            <person name="Chang Y.J."/>
            <person name="Jeffries C.D."/>
            <person name="Djao O.D."/>
            <person name="Rohde M."/>
            <person name="Sikorski J."/>
            <person name="Goker M."/>
            <person name="Woyke T."/>
            <person name="Bristow J."/>
            <person name="Eisen J.A."/>
            <person name="Markowitz V."/>
            <person name="Hugenholtz P."/>
            <person name="Kyrpides N.C."/>
            <person name="Klenk H.P."/>
        </authorList>
    </citation>
    <scope>NUCLEOTIDE SEQUENCE [LARGE SCALE GENOMIC DNA]</scope>
    <source>
        <strain evidence="4">ATCC 23218 / DSM 43111 / CIP 107115 / JCM 7437 / KCTC 9190 / NBRC 14626 / NCTC 10488 / NRRL B-5397 / IMRU 509</strain>
    </source>
</reference>
<evidence type="ECO:0000313" key="4">
    <source>
        <dbReference type="Proteomes" id="UP000002219"/>
    </source>
</evidence>
<accession>D7AZP3</accession>
<comment type="similarity">
    <text evidence="1">Belongs to the cytochrome P450 family.</text>
</comment>
<sequence>MPHAPPAAESGGRPPPSPGGPRVADPVRLYDPRFNADPQGSYRAMRAEHGSVVPVLMEGDVPAWLVIGYHELHHVLNTPEVFARDPRRWNAWDRVPRDWPLLPVLAPQPNLLSAEGEEHRRRTAAVNDALNGADPHELRAVTARLADRLVDGFCASSGTDLRTHYAQRLPSLVLCWMYGLDDERGEAVTTLMGTMFDAGPDAVGAHVEIVAEFTRLVASRRADPGPDVVSRMIAHPAGYGDADLVAELVAVLGGAHQTTSEWIGNALRLMLTDDRFSASMAGARSSVREALAEVLWEDSPSQMNAGRFAARDVELDGRVIRRGDLLLLGYAAANKDPRLHTGERSSAVRGNHAHLSFSHGEHSCPHAAQGIAEVMAVTAVEVLLDRLPDVELAIPAEEVRWRPSPWVRGVVSLPVTFTPTPPQGVL</sequence>
<dbReference type="GO" id="GO:0016705">
    <property type="term" value="F:oxidoreductase activity, acting on paired donors, with incorporation or reduction of molecular oxygen"/>
    <property type="evidence" value="ECO:0007669"/>
    <property type="project" value="InterPro"/>
</dbReference>
<protein>
    <submittedName>
        <fullName evidence="3">Cytochrome P450-family protein</fullName>
    </submittedName>
</protein>
<proteinExistence type="inferred from homology"/>
<dbReference type="SUPFAM" id="SSF48264">
    <property type="entry name" value="Cytochrome P450"/>
    <property type="match status" value="1"/>
</dbReference>
<name>D7AZP3_NOCDD</name>
<dbReference type="GO" id="GO:0005506">
    <property type="term" value="F:iron ion binding"/>
    <property type="evidence" value="ECO:0007669"/>
    <property type="project" value="InterPro"/>
</dbReference>
<feature type="compositionally biased region" description="Low complexity" evidence="2">
    <location>
        <begin position="1"/>
        <end position="12"/>
    </location>
</feature>
<organism evidence="3 4">
    <name type="scientific">Nocardiopsis dassonvillei (strain ATCC 23218 / DSM 43111 / CIP 107115 / JCM 7437 / KCTC 9190 / NBRC 14626 / NCTC 10488 / NRRL B-5397 / IMRU 509)</name>
    <name type="common">Actinomadura dassonvillei</name>
    <dbReference type="NCBI Taxonomy" id="446468"/>
    <lineage>
        <taxon>Bacteria</taxon>
        <taxon>Bacillati</taxon>
        <taxon>Actinomycetota</taxon>
        <taxon>Actinomycetes</taxon>
        <taxon>Streptosporangiales</taxon>
        <taxon>Nocardiopsidaceae</taxon>
        <taxon>Nocardiopsis</taxon>
    </lineage>
</organism>
<feature type="region of interest" description="Disordered" evidence="2">
    <location>
        <begin position="1"/>
        <end position="25"/>
    </location>
</feature>
<evidence type="ECO:0000256" key="2">
    <source>
        <dbReference type="SAM" id="MobiDB-lite"/>
    </source>
</evidence>
<gene>
    <name evidence="3" type="ordered locus">Ndas_2751</name>
</gene>
<dbReference type="AlphaFoldDB" id="D7AZP3"/>
<dbReference type="GO" id="GO:0020037">
    <property type="term" value="F:heme binding"/>
    <property type="evidence" value="ECO:0007669"/>
    <property type="project" value="InterPro"/>
</dbReference>
<dbReference type="STRING" id="446468.Ndas_2751"/>
<dbReference type="InterPro" id="IPR036396">
    <property type="entry name" value="Cyt_P450_sf"/>
</dbReference>
<dbReference type="EMBL" id="CP002040">
    <property type="protein sequence ID" value="ADH68164.1"/>
    <property type="molecule type" value="Genomic_DNA"/>
</dbReference>
<dbReference type="CDD" id="cd20623">
    <property type="entry name" value="CYP_unk"/>
    <property type="match status" value="1"/>
</dbReference>
<dbReference type="InterPro" id="IPR002397">
    <property type="entry name" value="Cyt_P450_B"/>
</dbReference>
<keyword evidence="4" id="KW-1185">Reference proteome</keyword>
<dbReference type="HOGENOM" id="CLU_033716_1_2_11"/>
<evidence type="ECO:0000313" key="3">
    <source>
        <dbReference type="EMBL" id="ADH68164.1"/>
    </source>
</evidence>
<dbReference type="KEGG" id="nda:Ndas_2751"/>
<dbReference type="Gene3D" id="1.10.630.10">
    <property type="entry name" value="Cytochrome P450"/>
    <property type="match status" value="1"/>
</dbReference>